<gene>
    <name evidence="3" type="ORF">PBRASI_LOCUS133</name>
</gene>
<feature type="repeat" description="PPR" evidence="2">
    <location>
        <begin position="98"/>
        <end position="134"/>
    </location>
</feature>
<evidence type="ECO:0000313" key="3">
    <source>
        <dbReference type="EMBL" id="CAG8452772.1"/>
    </source>
</evidence>
<evidence type="ECO:0000256" key="2">
    <source>
        <dbReference type="PROSITE-ProRule" id="PRU00708"/>
    </source>
</evidence>
<keyword evidence="4" id="KW-1185">Reference proteome</keyword>
<dbReference type="OrthoDB" id="185373at2759"/>
<dbReference type="PROSITE" id="PS51375">
    <property type="entry name" value="PPR"/>
    <property type="match status" value="2"/>
</dbReference>
<dbReference type="PANTHER" id="PTHR47936">
    <property type="entry name" value="PPR_LONG DOMAIN-CONTAINING PROTEIN"/>
    <property type="match status" value="1"/>
</dbReference>
<name>A0A9N8VJL7_9GLOM</name>
<reference evidence="3" key="1">
    <citation type="submission" date="2021-06" db="EMBL/GenBank/DDBJ databases">
        <authorList>
            <person name="Kallberg Y."/>
            <person name="Tangrot J."/>
            <person name="Rosling A."/>
        </authorList>
    </citation>
    <scope>NUCLEOTIDE SEQUENCE</scope>
    <source>
        <strain evidence="3">BR232B</strain>
    </source>
</reference>
<dbReference type="Proteomes" id="UP000789739">
    <property type="component" value="Unassembled WGS sequence"/>
</dbReference>
<dbReference type="Gene3D" id="1.25.40.10">
    <property type="entry name" value="Tetratricopeptide repeat domain"/>
    <property type="match status" value="3"/>
</dbReference>
<dbReference type="PANTHER" id="PTHR47936:SF1">
    <property type="entry name" value="PENTATRICOPEPTIDE REPEAT-CONTAINING PROTEIN GUN1, CHLOROPLASTIC"/>
    <property type="match status" value="1"/>
</dbReference>
<dbReference type="InterPro" id="IPR011990">
    <property type="entry name" value="TPR-like_helical_dom_sf"/>
</dbReference>
<dbReference type="AlphaFoldDB" id="A0A9N8VJL7"/>
<dbReference type="EMBL" id="CAJVPI010000006">
    <property type="protein sequence ID" value="CAG8452772.1"/>
    <property type="molecule type" value="Genomic_DNA"/>
</dbReference>
<dbReference type="InterPro" id="IPR002885">
    <property type="entry name" value="PPR_rpt"/>
</dbReference>
<proteinExistence type="predicted"/>
<accession>A0A9N8VJL7</accession>
<protein>
    <submittedName>
        <fullName evidence="3">4528_t:CDS:1</fullName>
    </submittedName>
</protein>
<feature type="repeat" description="PPR" evidence="2">
    <location>
        <begin position="309"/>
        <end position="344"/>
    </location>
</feature>
<dbReference type="Pfam" id="PF01535">
    <property type="entry name" value="PPR"/>
    <property type="match status" value="3"/>
</dbReference>
<organism evidence="3 4">
    <name type="scientific">Paraglomus brasilianum</name>
    <dbReference type="NCBI Taxonomy" id="144538"/>
    <lineage>
        <taxon>Eukaryota</taxon>
        <taxon>Fungi</taxon>
        <taxon>Fungi incertae sedis</taxon>
        <taxon>Mucoromycota</taxon>
        <taxon>Glomeromycotina</taxon>
        <taxon>Glomeromycetes</taxon>
        <taxon>Paraglomerales</taxon>
        <taxon>Paraglomeraceae</taxon>
        <taxon>Paraglomus</taxon>
    </lineage>
</organism>
<evidence type="ECO:0000256" key="1">
    <source>
        <dbReference type="ARBA" id="ARBA00022737"/>
    </source>
</evidence>
<keyword evidence="1" id="KW-0677">Repeat</keyword>
<comment type="caution">
    <text evidence="3">The sequence shown here is derived from an EMBL/GenBank/DDBJ whole genome shotgun (WGS) entry which is preliminary data.</text>
</comment>
<sequence>MVNVRSSFYILSSYRRRAFNTATVVSTKQLRNTFYSPQQCHIPSYTPKCACRLYTEGLTNRLQKKSDERLEVTVITPKNAGMMEALGLEEIKTKIQPNERTYARLIVDICNDSAGDVKSAIKIYEEMKKNDIKIDNEIYCALVGAYLRNNDIEAAYALFESLLQTLISDSNNGLRQTSSSTSSLSLESISPLVSIITELMRHGRTEVAWKCYNTLKSQNIPLGLEAYHAFYQILSDTGQMHDAESLFSEMLYSCASLEVLSIFDLLIANNYPINNTTVSIVLDSCGSIYQMHRTTQIWNSLKQNGFELNEENATSYIEVLARHSIFEEAKRVLIEEMKELGLKPSQRTLRALLTYLHAWEKREDEFEVIDWVRKEHPELASELRWIQDIKSIKELG</sequence>
<evidence type="ECO:0000313" key="4">
    <source>
        <dbReference type="Proteomes" id="UP000789739"/>
    </source>
</evidence>